<dbReference type="GO" id="GO:0016787">
    <property type="term" value="F:hydrolase activity"/>
    <property type="evidence" value="ECO:0007669"/>
    <property type="project" value="UniProtKB-KW"/>
</dbReference>
<feature type="chain" id="PRO_5004087933" evidence="1">
    <location>
        <begin position="20"/>
        <end position="278"/>
    </location>
</feature>
<dbReference type="AlphaFoldDB" id="M7XA89"/>
<evidence type="ECO:0000256" key="1">
    <source>
        <dbReference type="SAM" id="SignalP"/>
    </source>
</evidence>
<dbReference type="PANTHER" id="PTHR43798:SF33">
    <property type="entry name" value="HYDROLASE, PUTATIVE (AFU_ORTHOLOGUE AFUA_2G14860)-RELATED"/>
    <property type="match status" value="1"/>
</dbReference>
<dbReference type="Proteomes" id="UP000010953">
    <property type="component" value="Unassembled WGS sequence"/>
</dbReference>
<organism evidence="3 4">
    <name type="scientific">Mariniradius saccharolyticus AK6</name>
    <dbReference type="NCBI Taxonomy" id="1239962"/>
    <lineage>
        <taxon>Bacteria</taxon>
        <taxon>Pseudomonadati</taxon>
        <taxon>Bacteroidota</taxon>
        <taxon>Cytophagia</taxon>
        <taxon>Cytophagales</taxon>
        <taxon>Cyclobacteriaceae</taxon>
        <taxon>Mariniradius</taxon>
    </lineage>
</organism>
<name>M7XA89_9BACT</name>
<dbReference type="InParanoid" id="M7XA89"/>
<keyword evidence="1" id="KW-0732">Signal</keyword>
<dbReference type="PRINTS" id="PR00111">
    <property type="entry name" value="ABHYDROLASE"/>
</dbReference>
<protein>
    <submittedName>
        <fullName evidence="3">Alpha/beta hydrolase</fullName>
    </submittedName>
</protein>
<sequence>MSYRPLLLFATAMLMLALASCTLRIDNDPFVPKSKISWVDLEGYRLYTKTQGKSGPSIVFISGLGDGLTTWSEIQSELAKRYQTLSYDRAGVGQSTPAGHASTGFDVALELKQLLEKSELAPPYLLVGHSVGGLYARIFAGKYPHLVSGMVLLDYTLEDKILALKEADLGGMTPEQLLAQIAEEMGLEKGSKREFISSLKTAEQVKASKLPPIPVTVITALKPSPEETPEDMQLKSLLHGQFVQSVPNSKHIQLQSSHYVHLDQPNLVIAEIKARIMN</sequence>
<comment type="caution">
    <text evidence="3">The sequence shown here is derived from an EMBL/GenBank/DDBJ whole genome shotgun (WGS) entry which is preliminary data.</text>
</comment>
<gene>
    <name evidence="3" type="ORF">C943_03549</name>
</gene>
<dbReference type="STRING" id="1239962.C943_03549"/>
<keyword evidence="4" id="KW-1185">Reference proteome</keyword>
<reference evidence="3" key="1">
    <citation type="submission" date="2013-01" db="EMBL/GenBank/DDBJ databases">
        <title>Genome assembly of Mariniradius saccharolyticus AK6.</title>
        <authorList>
            <person name="Vaidya B."/>
            <person name="Khatri I."/>
            <person name="Tanuku N.R.S."/>
            <person name="Subramanian S."/>
            <person name="Pinnaka A."/>
        </authorList>
    </citation>
    <scope>NUCLEOTIDE SEQUENCE [LARGE SCALE GENOMIC DNA]</scope>
    <source>
        <strain evidence="3">AK6</strain>
    </source>
</reference>
<dbReference type="Pfam" id="PF00561">
    <property type="entry name" value="Abhydrolase_1"/>
    <property type="match status" value="1"/>
</dbReference>
<dbReference type="RefSeq" id="WP_008624639.1">
    <property type="nucleotide sequence ID" value="NZ_AMZY02000006.1"/>
</dbReference>
<dbReference type="InterPro" id="IPR050266">
    <property type="entry name" value="AB_hydrolase_sf"/>
</dbReference>
<evidence type="ECO:0000313" key="4">
    <source>
        <dbReference type="Proteomes" id="UP000010953"/>
    </source>
</evidence>
<accession>M7XA89</accession>
<feature type="domain" description="AB hydrolase-1" evidence="2">
    <location>
        <begin position="56"/>
        <end position="167"/>
    </location>
</feature>
<dbReference type="OrthoDB" id="59888at2"/>
<dbReference type="SUPFAM" id="SSF53474">
    <property type="entry name" value="alpha/beta-Hydrolases"/>
    <property type="match status" value="1"/>
</dbReference>
<keyword evidence="3" id="KW-0378">Hydrolase</keyword>
<proteinExistence type="predicted"/>
<dbReference type="PANTHER" id="PTHR43798">
    <property type="entry name" value="MONOACYLGLYCEROL LIPASE"/>
    <property type="match status" value="1"/>
</dbReference>
<evidence type="ECO:0000313" key="3">
    <source>
        <dbReference type="EMBL" id="EMS34330.1"/>
    </source>
</evidence>
<dbReference type="InterPro" id="IPR029058">
    <property type="entry name" value="AB_hydrolase_fold"/>
</dbReference>
<dbReference type="EMBL" id="AMZY02000006">
    <property type="protein sequence ID" value="EMS34330.1"/>
    <property type="molecule type" value="Genomic_DNA"/>
</dbReference>
<feature type="signal peptide" evidence="1">
    <location>
        <begin position="1"/>
        <end position="19"/>
    </location>
</feature>
<dbReference type="InterPro" id="IPR000073">
    <property type="entry name" value="AB_hydrolase_1"/>
</dbReference>
<dbReference type="FunCoup" id="M7XA89">
    <property type="interactions" value="11"/>
</dbReference>
<dbReference type="GO" id="GO:0016020">
    <property type="term" value="C:membrane"/>
    <property type="evidence" value="ECO:0007669"/>
    <property type="project" value="TreeGrafter"/>
</dbReference>
<dbReference type="eggNOG" id="COG0596">
    <property type="taxonomic scope" value="Bacteria"/>
</dbReference>
<evidence type="ECO:0000259" key="2">
    <source>
        <dbReference type="Pfam" id="PF00561"/>
    </source>
</evidence>
<dbReference type="Gene3D" id="3.40.50.1820">
    <property type="entry name" value="alpha/beta hydrolase"/>
    <property type="match status" value="1"/>
</dbReference>
<dbReference type="PROSITE" id="PS51257">
    <property type="entry name" value="PROKAR_LIPOPROTEIN"/>
    <property type="match status" value="1"/>
</dbReference>